<accession>A0A660SB97</accession>
<organism evidence="1 2">
    <name type="scientific">candidate division TA06 bacterium</name>
    <dbReference type="NCBI Taxonomy" id="2250710"/>
    <lineage>
        <taxon>Bacteria</taxon>
        <taxon>Bacteria division TA06</taxon>
    </lineage>
</organism>
<dbReference type="SUPFAM" id="SSF49373">
    <property type="entry name" value="Invasin/intimin cell-adhesion fragments"/>
    <property type="match status" value="1"/>
</dbReference>
<dbReference type="InterPro" id="IPR008964">
    <property type="entry name" value="Invasin/intimin_cell_adhesion"/>
</dbReference>
<gene>
    <name evidence="1" type="ORF">DRP43_06105</name>
</gene>
<proteinExistence type="predicted"/>
<dbReference type="EMBL" id="QNBD01000309">
    <property type="protein sequence ID" value="RKX68125.1"/>
    <property type="molecule type" value="Genomic_DNA"/>
</dbReference>
<reference evidence="1 2" key="1">
    <citation type="submission" date="2018-06" db="EMBL/GenBank/DDBJ databases">
        <title>Extensive metabolic versatility and redundancy in microbially diverse, dynamic hydrothermal sediments.</title>
        <authorList>
            <person name="Dombrowski N."/>
            <person name="Teske A."/>
            <person name="Baker B.J."/>
        </authorList>
    </citation>
    <scope>NUCLEOTIDE SEQUENCE [LARGE SCALE GENOMIC DNA]</scope>
    <source>
        <strain evidence="1">B10_G13</strain>
    </source>
</reference>
<comment type="caution">
    <text evidence="1">The sequence shown here is derived from an EMBL/GenBank/DDBJ whole genome shotgun (WGS) entry which is preliminary data.</text>
</comment>
<dbReference type="InterPro" id="IPR013783">
    <property type="entry name" value="Ig-like_fold"/>
</dbReference>
<dbReference type="AlphaFoldDB" id="A0A660SB97"/>
<sequence>MVKVYSPHYSGMSGQIGKSGVHMVRKGVWIMREWLKPANPNTTAQQEVRSDFAEAVSKWHTFNAAKKAAYGYYATSGLASGFNVFIGEYRKAADATAKNALEPTEFTVTVTSDGSTPVEGATVKFTDTGSTVERYKGESDSNGEASGALRADGNKTYDLYITADGYEPYVETGLTPSDATKTVTLTAS</sequence>
<protein>
    <recommendedName>
        <fullName evidence="3">Carboxypeptidase regulatory-like domain-containing protein</fullName>
    </recommendedName>
</protein>
<evidence type="ECO:0000313" key="2">
    <source>
        <dbReference type="Proteomes" id="UP000271125"/>
    </source>
</evidence>
<dbReference type="Gene3D" id="2.60.40.10">
    <property type="entry name" value="Immunoglobulins"/>
    <property type="match status" value="1"/>
</dbReference>
<evidence type="ECO:0000313" key="1">
    <source>
        <dbReference type="EMBL" id="RKX68125.1"/>
    </source>
</evidence>
<name>A0A660SB97_UNCT6</name>
<dbReference type="Proteomes" id="UP000271125">
    <property type="component" value="Unassembled WGS sequence"/>
</dbReference>
<evidence type="ECO:0008006" key="3">
    <source>
        <dbReference type="Google" id="ProtNLM"/>
    </source>
</evidence>